<dbReference type="Proteomes" id="UP000008068">
    <property type="component" value="Unassembled WGS sequence"/>
</dbReference>
<dbReference type="InParanoid" id="G0N7Q4"/>
<reference evidence="3" key="1">
    <citation type="submission" date="2011-07" db="EMBL/GenBank/DDBJ databases">
        <authorList>
            <consortium name="Caenorhabditis brenneri Sequencing and Analysis Consortium"/>
            <person name="Wilson R.K."/>
        </authorList>
    </citation>
    <scope>NUCLEOTIDE SEQUENCE [LARGE SCALE GENOMIC DNA]</scope>
    <source>
        <strain evidence="3">PB2801</strain>
    </source>
</reference>
<dbReference type="FunCoup" id="G0N7Q4">
    <property type="interactions" value="1413"/>
</dbReference>
<organism evidence="3">
    <name type="scientific">Caenorhabditis brenneri</name>
    <name type="common">Nematode worm</name>
    <dbReference type="NCBI Taxonomy" id="135651"/>
    <lineage>
        <taxon>Eukaryota</taxon>
        <taxon>Metazoa</taxon>
        <taxon>Ecdysozoa</taxon>
        <taxon>Nematoda</taxon>
        <taxon>Chromadorea</taxon>
        <taxon>Rhabditida</taxon>
        <taxon>Rhabditina</taxon>
        <taxon>Rhabditomorpha</taxon>
        <taxon>Rhabditoidea</taxon>
        <taxon>Rhabditidae</taxon>
        <taxon>Peloderinae</taxon>
        <taxon>Caenorhabditis</taxon>
    </lineage>
</organism>
<dbReference type="Gene3D" id="3.30.710.10">
    <property type="entry name" value="Potassium Channel Kv1.1, Chain A"/>
    <property type="match status" value="1"/>
</dbReference>
<protein>
    <recommendedName>
        <fullName evidence="1">Potassium channel tetramerisation-type BTB domain-containing protein</fullName>
    </recommendedName>
</protein>
<feature type="domain" description="Potassium channel tetramerisation-type BTB" evidence="1">
    <location>
        <begin position="2"/>
        <end position="71"/>
    </location>
</feature>
<dbReference type="GO" id="GO:0097602">
    <property type="term" value="F:cullin family protein binding"/>
    <property type="evidence" value="ECO:0007669"/>
    <property type="project" value="TreeGrafter"/>
</dbReference>
<dbReference type="GO" id="GO:0051260">
    <property type="term" value="P:protein homooligomerization"/>
    <property type="evidence" value="ECO:0007669"/>
    <property type="project" value="InterPro"/>
</dbReference>
<dbReference type="EMBL" id="GL379848">
    <property type="protein sequence ID" value="EGT54807.1"/>
    <property type="molecule type" value="Genomic_DNA"/>
</dbReference>
<name>G0N7Q4_CAEBE</name>
<dbReference type="GO" id="GO:0031463">
    <property type="term" value="C:Cul3-RING ubiquitin ligase complex"/>
    <property type="evidence" value="ECO:0007669"/>
    <property type="project" value="TreeGrafter"/>
</dbReference>
<keyword evidence="3" id="KW-1185">Reference proteome</keyword>
<dbReference type="GO" id="GO:0043161">
    <property type="term" value="P:proteasome-mediated ubiquitin-dependent protein catabolic process"/>
    <property type="evidence" value="ECO:0007669"/>
    <property type="project" value="TreeGrafter"/>
</dbReference>
<gene>
    <name evidence="2" type="ORF">CAEBREN_29818</name>
</gene>
<dbReference type="PANTHER" id="PTHR14958:SF29">
    <property type="entry name" value="INSOMNIAC, ISOFORM B"/>
    <property type="match status" value="1"/>
</dbReference>
<dbReference type="OrthoDB" id="1244179at2759"/>
<evidence type="ECO:0000313" key="3">
    <source>
        <dbReference type="Proteomes" id="UP000008068"/>
    </source>
</evidence>
<dbReference type="Gene3D" id="3.30.70.2000">
    <property type="match status" value="1"/>
</dbReference>
<dbReference type="PANTHER" id="PTHR14958">
    <property type="entry name" value="POTASSIUM CHANNEL TETRAMERISATION DOMAIN CONTAINING PROTEIN"/>
    <property type="match status" value="1"/>
</dbReference>
<dbReference type="STRING" id="135651.G0N7Q4"/>
<evidence type="ECO:0000313" key="2">
    <source>
        <dbReference type="EMBL" id="EGT54807.1"/>
    </source>
</evidence>
<dbReference type="Gene3D" id="6.10.140.750">
    <property type="match status" value="1"/>
</dbReference>
<sequence>MREPGSFLYRLCQDEMGLPTDKDESGAYLIDRDPDFFSPILNYLRHGKLIIPHGIPEEGILAEADFYNLPVLSQLVLDRIHERETMKDSTNKFVYRVLQCHEEELANVVSAMSDGWKIVQVVPITSNYSTYTAEQPQEYLCIVERECPDNGNMKEGQDRAKLLQQKARRTFLVSES</sequence>
<dbReference type="InterPro" id="IPR003131">
    <property type="entry name" value="T1-type_BTB"/>
</dbReference>
<dbReference type="AlphaFoldDB" id="G0N7Q4"/>
<dbReference type="CDD" id="cd18362">
    <property type="entry name" value="BTB_POZ_KCTD2-like"/>
    <property type="match status" value="1"/>
</dbReference>
<evidence type="ECO:0000259" key="1">
    <source>
        <dbReference type="Pfam" id="PF02214"/>
    </source>
</evidence>
<dbReference type="SUPFAM" id="SSF54695">
    <property type="entry name" value="POZ domain"/>
    <property type="match status" value="1"/>
</dbReference>
<accession>G0N7Q4</accession>
<dbReference type="HOGENOM" id="CLU_070830_1_0_1"/>
<proteinExistence type="predicted"/>
<dbReference type="Pfam" id="PF02214">
    <property type="entry name" value="BTB_2"/>
    <property type="match status" value="1"/>
</dbReference>
<dbReference type="InterPro" id="IPR011333">
    <property type="entry name" value="SKP1/BTB/POZ_sf"/>
</dbReference>
<dbReference type="GO" id="GO:0005737">
    <property type="term" value="C:cytoplasm"/>
    <property type="evidence" value="ECO:0007669"/>
    <property type="project" value="TreeGrafter"/>
</dbReference>
<dbReference type="eggNOG" id="KOG2715">
    <property type="taxonomic scope" value="Eukaryota"/>
</dbReference>